<dbReference type="EMBL" id="JAWRVE010000084">
    <property type="protein sequence ID" value="KAL1861623.1"/>
    <property type="molecule type" value="Genomic_DNA"/>
</dbReference>
<sequence length="248" mass="27500">MLRYTYKGTFNPHYLLLAILIFARPIHAERWKSDITTSQFKHWFPQYGFIFDGAVKENCVEEYENYLTKVKDSDRVDWYGGGVSSAQVLLGVTPTILAVLGASASELSMVSVVAQRPLLSFLLALGSPSVFASRAFEHSDPNELLRDRKGRLRQSHLRRPARRRLVAAAQYAAAPGAVANVAELDWELGIKTVCSFWPDNVIGPILWGLLVIPAHVGGGIVLRLQIRRTSRTTPGAWAAWRGQGRGNG</sequence>
<feature type="signal peptide" evidence="2">
    <location>
        <begin position="1"/>
        <end position="28"/>
    </location>
</feature>
<organism evidence="3 4">
    <name type="scientific">Diaporthe australafricana</name>
    <dbReference type="NCBI Taxonomy" id="127596"/>
    <lineage>
        <taxon>Eukaryota</taxon>
        <taxon>Fungi</taxon>
        <taxon>Dikarya</taxon>
        <taxon>Ascomycota</taxon>
        <taxon>Pezizomycotina</taxon>
        <taxon>Sordariomycetes</taxon>
        <taxon>Sordariomycetidae</taxon>
        <taxon>Diaporthales</taxon>
        <taxon>Diaporthaceae</taxon>
        <taxon>Diaporthe</taxon>
    </lineage>
</organism>
<evidence type="ECO:0000313" key="4">
    <source>
        <dbReference type="Proteomes" id="UP001583177"/>
    </source>
</evidence>
<evidence type="ECO:0000256" key="2">
    <source>
        <dbReference type="SAM" id="SignalP"/>
    </source>
</evidence>
<feature type="chain" id="PRO_5047049753" evidence="2">
    <location>
        <begin position="29"/>
        <end position="248"/>
    </location>
</feature>
<proteinExistence type="predicted"/>
<gene>
    <name evidence="3" type="ORF">Daus18300_008739</name>
</gene>
<keyword evidence="2" id="KW-0732">Signal</keyword>
<accession>A0ABR3WH81</accession>
<keyword evidence="4" id="KW-1185">Reference proteome</keyword>
<dbReference type="Proteomes" id="UP001583177">
    <property type="component" value="Unassembled WGS sequence"/>
</dbReference>
<keyword evidence="1" id="KW-0812">Transmembrane</keyword>
<feature type="transmembrane region" description="Helical" evidence="1">
    <location>
        <begin position="201"/>
        <end position="222"/>
    </location>
</feature>
<reference evidence="3 4" key="1">
    <citation type="journal article" date="2024" name="IMA Fungus">
        <title>IMA Genome - F19 : A genome assembly and annotation guide to empower mycologists, including annotated draft genome sequences of Ceratocystis pirilliformis, Diaporthe australafricana, Fusarium ophioides, Paecilomyces lecythidis, and Sporothrix stenoceras.</title>
        <authorList>
            <person name="Aylward J."/>
            <person name="Wilson A.M."/>
            <person name="Visagie C.M."/>
            <person name="Spraker J."/>
            <person name="Barnes I."/>
            <person name="Buitendag C."/>
            <person name="Ceriani C."/>
            <person name="Del Mar Angel L."/>
            <person name="du Plessis D."/>
            <person name="Fuchs T."/>
            <person name="Gasser K."/>
            <person name="Kramer D."/>
            <person name="Li W."/>
            <person name="Munsamy K."/>
            <person name="Piso A."/>
            <person name="Price J.L."/>
            <person name="Sonnekus B."/>
            <person name="Thomas C."/>
            <person name="van der Nest A."/>
            <person name="van Dijk A."/>
            <person name="van Heerden A."/>
            <person name="van Vuuren N."/>
            <person name="Yilmaz N."/>
            <person name="Duong T.A."/>
            <person name="van der Merwe N.A."/>
            <person name="Wingfield M.J."/>
            <person name="Wingfield B.D."/>
        </authorList>
    </citation>
    <scope>NUCLEOTIDE SEQUENCE [LARGE SCALE GENOMIC DNA]</scope>
    <source>
        <strain evidence="3 4">CMW 18300</strain>
    </source>
</reference>
<name>A0ABR3WH81_9PEZI</name>
<evidence type="ECO:0000313" key="3">
    <source>
        <dbReference type="EMBL" id="KAL1861623.1"/>
    </source>
</evidence>
<evidence type="ECO:0000256" key="1">
    <source>
        <dbReference type="SAM" id="Phobius"/>
    </source>
</evidence>
<keyword evidence="1" id="KW-0472">Membrane</keyword>
<keyword evidence="1" id="KW-1133">Transmembrane helix</keyword>
<protein>
    <submittedName>
        <fullName evidence="3">Uncharacterized protein</fullName>
    </submittedName>
</protein>
<comment type="caution">
    <text evidence="3">The sequence shown here is derived from an EMBL/GenBank/DDBJ whole genome shotgun (WGS) entry which is preliminary data.</text>
</comment>